<evidence type="ECO:0000256" key="2">
    <source>
        <dbReference type="ARBA" id="ARBA00023015"/>
    </source>
</evidence>
<evidence type="ECO:0000259" key="6">
    <source>
        <dbReference type="PROSITE" id="PS50977"/>
    </source>
</evidence>
<keyword evidence="3 5" id="KW-0238">DNA-binding</keyword>
<feature type="domain" description="HTH tetR-type" evidence="6">
    <location>
        <begin position="4"/>
        <end position="64"/>
    </location>
</feature>
<dbReference type="InterPro" id="IPR001647">
    <property type="entry name" value="HTH_TetR"/>
</dbReference>
<dbReference type="PANTHER" id="PTHR30055">
    <property type="entry name" value="HTH-TYPE TRANSCRIPTIONAL REGULATOR RUTR"/>
    <property type="match status" value="1"/>
</dbReference>
<keyword evidence="1" id="KW-0678">Repressor</keyword>
<evidence type="ECO:0000256" key="3">
    <source>
        <dbReference type="ARBA" id="ARBA00023125"/>
    </source>
</evidence>
<dbReference type="PANTHER" id="PTHR30055:SF151">
    <property type="entry name" value="TRANSCRIPTIONAL REGULATORY PROTEIN"/>
    <property type="match status" value="1"/>
</dbReference>
<protein>
    <submittedName>
        <fullName evidence="7">TetR/AcrR family transcriptional regulator C-terminal domain-containing protein</fullName>
    </submittedName>
</protein>
<feature type="DNA-binding region" description="H-T-H motif" evidence="5">
    <location>
        <begin position="27"/>
        <end position="46"/>
    </location>
</feature>
<keyword evidence="4" id="KW-0804">Transcription</keyword>
<evidence type="ECO:0000256" key="4">
    <source>
        <dbReference type="ARBA" id="ARBA00023163"/>
    </source>
</evidence>
<accession>A0ABV6A6H4</accession>
<dbReference type="InterPro" id="IPR009057">
    <property type="entry name" value="Homeodomain-like_sf"/>
</dbReference>
<evidence type="ECO:0000313" key="8">
    <source>
        <dbReference type="Proteomes" id="UP001589693"/>
    </source>
</evidence>
<keyword evidence="2" id="KW-0805">Transcription regulation</keyword>
<dbReference type="InterPro" id="IPR003012">
    <property type="entry name" value="Tet_transcr_reg_TetR"/>
</dbReference>
<dbReference type="Pfam" id="PF02909">
    <property type="entry name" value="TetR_C_1"/>
    <property type="match status" value="1"/>
</dbReference>
<dbReference type="InterPro" id="IPR050109">
    <property type="entry name" value="HTH-type_TetR-like_transc_reg"/>
</dbReference>
<dbReference type="InterPro" id="IPR036271">
    <property type="entry name" value="Tet_transcr_reg_TetR-rel_C_sf"/>
</dbReference>
<gene>
    <name evidence="7" type="ORF">ACFFQA_32920</name>
</gene>
<organism evidence="7 8">
    <name type="scientific">Allokutzneria oryzae</name>
    <dbReference type="NCBI Taxonomy" id="1378989"/>
    <lineage>
        <taxon>Bacteria</taxon>
        <taxon>Bacillati</taxon>
        <taxon>Actinomycetota</taxon>
        <taxon>Actinomycetes</taxon>
        <taxon>Pseudonocardiales</taxon>
        <taxon>Pseudonocardiaceae</taxon>
        <taxon>Allokutzneria</taxon>
    </lineage>
</organism>
<sequence>MANTERRNEIVAAALELLDEKGADAVSLRAVADRLDVRLNTVSWHVKTKARLLELMADAIVAAVTLEKLPRRWDARLRELSRRYRAALLGHRDGARIVAGTYAAEEHTLRMSEAFVATLLDGGLSEKDAAWTTWTISYFVLGITQEEQNAPTTEFPATLSPATHPALSRVFGHLVGGTFDERFDYGLSLIVNSLRPE</sequence>
<dbReference type="Gene3D" id="1.10.357.10">
    <property type="entry name" value="Tetracycline Repressor, domain 2"/>
    <property type="match status" value="1"/>
</dbReference>
<evidence type="ECO:0000256" key="5">
    <source>
        <dbReference type="PROSITE-ProRule" id="PRU00335"/>
    </source>
</evidence>
<dbReference type="Proteomes" id="UP001589693">
    <property type="component" value="Unassembled WGS sequence"/>
</dbReference>
<name>A0ABV6A6H4_9PSEU</name>
<dbReference type="PRINTS" id="PR00400">
    <property type="entry name" value="TETREPRESSOR"/>
</dbReference>
<dbReference type="Pfam" id="PF00440">
    <property type="entry name" value="TetR_N"/>
    <property type="match status" value="1"/>
</dbReference>
<dbReference type="SUPFAM" id="SSF46689">
    <property type="entry name" value="Homeodomain-like"/>
    <property type="match status" value="1"/>
</dbReference>
<dbReference type="PROSITE" id="PS50977">
    <property type="entry name" value="HTH_TETR_2"/>
    <property type="match status" value="1"/>
</dbReference>
<dbReference type="InterPro" id="IPR004111">
    <property type="entry name" value="Repressor_TetR_C"/>
</dbReference>
<dbReference type="RefSeq" id="WP_377860757.1">
    <property type="nucleotide sequence ID" value="NZ_JBHLZU010000027.1"/>
</dbReference>
<dbReference type="Gene3D" id="1.10.10.60">
    <property type="entry name" value="Homeodomain-like"/>
    <property type="match status" value="1"/>
</dbReference>
<evidence type="ECO:0000256" key="1">
    <source>
        <dbReference type="ARBA" id="ARBA00022491"/>
    </source>
</evidence>
<keyword evidence="8" id="KW-1185">Reference proteome</keyword>
<reference evidence="7 8" key="1">
    <citation type="submission" date="2024-09" db="EMBL/GenBank/DDBJ databases">
        <authorList>
            <person name="Sun Q."/>
            <person name="Mori K."/>
        </authorList>
    </citation>
    <scope>NUCLEOTIDE SEQUENCE [LARGE SCALE GENOMIC DNA]</scope>
    <source>
        <strain evidence="7 8">TBRC 7907</strain>
    </source>
</reference>
<proteinExistence type="predicted"/>
<comment type="caution">
    <text evidence="7">The sequence shown here is derived from an EMBL/GenBank/DDBJ whole genome shotgun (WGS) entry which is preliminary data.</text>
</comment>
<evidence type="ECO:0000313" key="7">
    <source>
        <dbReference type="EMBL" id="MFB9908765.1"/>
    </source>
</evidence>
<dbReference type="SUPFAM" id="SSF48498">
    <property type="entry name" value="Tetracyclin repressor-like, C-terminal domain"/>
    <property type="match status" value="1"/>
</dbReference>
<dbReference type="EMBL" id="JBHLZU010000027">
    <property type="protein sequence ID" value="MFB9908765.1"/>
    <property type="molecule type" value="Genomic_DNA"/>
</dbReference>